<dbReference type="Pfam" id="PF21378">
    <property type="entry name" value="YceM-like_C"/>
    <property type="match status" value="1"/>
</dbReference>
<sequence>MKIAVIGLGDIAEKAYLPVLTAQPGLDLHLMTRDAKKLDRIGDQYRLPHRHATLAGAVDAGVRAAFVHAATAAHVEIVETLLRAGVDVYVDKPLAYTLDDSRRLVELAEAEGRSLCVGFNRRHAPGYVEAARRDRSLILLQKNRHDLAEDPRTFVFDDFVHVVDTLRFLAPGEVTGTRVRHRRRAGDGLLEHVVLELSGEGFTALGIMNRASGSTEEVLEVSGGNGKFEVHNLGDTVDHRDGVPALARRGDWTPVARQRGIEQVVLRFLDALRADERLDARDALRTHEICELIVREIG</sequence>
<dbReference type="Pfam" id="PF01408">
    <property type="entry name" value="GFO_IDH_MocA"/>
    <property type="match status" value="1"/>
</dbReference>
<dbReference type="Gene3D" id="3.30.360.10">
    <property type="entry name" value="Dihydrodipicolinate Reductase, domain 2"/>
    <property type="match status" value="1"/>
</dbReference>
<evidence type="ECO:0000259" key="1">
    <source>
        <dbReference type="Pfam" id="PF01408"/>
    </source>
</evidence>
<dbReference type="Gene3D" id="3.40.50.720">
    <property type="entry name" value="NAD(P)-binding Rossmann-like Domain"/>
    <property type="match status" value="1"/>
</dbReference>
<organism evidence="3 4">
    <name type="scientific">Streptacidiphilus monticola</name>
    <dbReference type="NCBI Taxonomy" id="2161674"/>
    <lineage>
        <taxon>Bacteria</taxon>
        <taxon>Bacillati</taxon>
        <taxon>Actinomycetota</taxon>
        <taxon>Actinomycetes</taxon>
        <taxon>Kitasatosporales</taxon>
        <taxon>Streptomycetaceae</taxon>
        <taxon>Streptacidiphilus</taxon>
    </lineage>
</organism>
<gene>
    <name evidence="3" type="ORF">ACFP3V_30135</name>
</gene>
<dbReference type="InterPro" id="IPR036291">
    <property type="entry name" value="NAD(P)-bd_dom_sf"/>
</dbReference>
<dbReference type="InterPro" id="IPR051317">
    <property type="entry name" value="Gfo/Idh/MocA_oxidoreduct"/>
</dbReference>
<dbReference type="RefSeq" id="WP_380590436.1">
    <property type="nucleotide sequence ID" value="NZ_JBHSQJ010000167.1"/>
</dbReference>
<dbReference type="SUPFAM" id="SSF51735">
    <property type="entry name" value="NAD(P)-binding Rossmann-fold domains"/>
    <property type="match status" value="1"/>
</dbReference>
<evidence type="ECO:0000313" key="4">
    <source>
        <dbReference type="Proteomes" id="UP001596174"/>
    </source>
</evidence>
<accession>A0ABW1GCU2</accession>
<dbReference type="PANTHER" id="PTHR43708">
    <property type="entry name" value="CONSERVED EXPRESSED OXIDOREDUCTASE (EUROFUNG)"/>
    <property type="match status" value="1"/>
</dbReference>
<protein>
    <submittedName>
        <fullName evidence="3">Gfo/Idh/MocA family protein</fullName>
    </submittedName>
</protein>
<evidence type="ECO:0000259" key="2">
    <source>
        <dbReference type="Pfam" id="PF21378"/>
    </source>
</evidence>
<dbReference type="InterPro" id="IPR000683">
    <property type="entry name" value="Gfo/Idh/MocA-like_OxRdtase_N"/>
</dbReference>
<proteinExistence type="predicted"/>
<reference evidence="4" key="1">
    <citation type="journal article" date="2019" name="Int. J. Syst. Evol. Microbiol.">
        <title>The Global Catalogue of Microorganisms (GCM) 10K type strain sequencing project: providing services to taxonomists for standard genome sequencing and annotation.</title>
        <authorList>
            <consortium name="The Broad Institute Genomics Platform"/>
            <consortium name="The Broad Institute Genome Sequencing Center for Infectious Disease"/>
            <person name="Wu L."/>
            <person name="Ma J."/>
        </authorList>
    </citation>
    <scope>NUCLEOTIDE SEQUENCE [LARGE SCALE GENOMIC DNA]</scope>
    <source>
        <strain evidence="4">JCM 4816</strain>
    </source>
</reference>
<keyword evidence="4" id="KW-1185">Reference proteome</keyword>
<dbReference type="SUPFAM" id="SSF55347">
    <property type="entry name" value="Glyceraldehyde-3-phosphate dehydrogenase-like, C-terminal domain"/>
    <property type="match status" value="1"/>
</dbReference>
<feature type="domain" description="YceM-like C-terminal" evidence="2">
    <location>
        <begin position="134"/>
        <end position="235"/>
    </location>
</feature>
<comment type="caution">
    <text evidence="3">The sequence shown here is derived from an EMBL/GenBank/DDBJ whole genome shotgun (WGS) entry which is preliminary data.</text>
</comment>
<dbReference type="PANTHER" id="PTHR43708:SF4">
    <property type="entry name" value="OXIDOREDUCTASE YCEM-RELATED"/>
    <property type="match status" value="1"/>
</dbReference>
<dbReference type="InterPro" id="IPR048477">
    <property type="entry name" value="YceM-like_C"/>
</dbReference>
<feature type="domain" description="Gfo/Idh/MocA-like oxidoreductase N-terminal" evidence="1">
    <location>
        <begin position="1"/>
        <end position="119"/>
    </location>
</feature>
<evidence type="ECO:0000313" key="3">
    <source>
        <dbReference type="EMBL" id="MFC5911452.1"/>
    </source>
</evidence>
<name>A0ABW1GCU2_9ACTN</name>
<dbReference type="Proteomes" id="UP001596174">
    <property type="component" value="Unassembled WGS sequence"/>
</dbReference>
<dbReference type="EMBL" id="JBHSQJ010000167">
    <property type="protein sequence ID" value="MFC5911452.1"/>
    <property type="molecule type" value="Genomic_DNA"/>
</dbReference>